<dbReference type="GO" id="GO:0005886">
    <property type="term" value="C:plasma membrane"/>
    <property type="evidence" value="ECO:0007669"/>
    <property type="project" value="UniProtKB-SubCell"/>
</dbReference>
<dbReference type="SUPFAM" id="SSF55874">
    <property type="entry name" value="ATPase domain of HSP90 chaperone/DNA topoisomerase II/histidine kinase"/>
    <property type="match status" value="1"/>
</dbReference>
<dbReference type="CDD" id="cd00082">
    <property type="entry name" value="HisKA"/>
    <property type="match status" value="1"/>
</dbReference>
<dbReference type="Pfam" id="PF02702">
    <property type="entry name" value="KdpD"/>
    <property type="match status" value="1"/>
</dbReference>
<keyword evidence="5" id="KW-0597">Phosphoprotein</keyword>
<evidence type="ECO:0000259" key="16">
    <source>
        <dbReference type="PROSITE" id="PS50109"/>
    </source>
</evidence>
<dbReference type="InterPro" id="IPR003852">
    <property type="entry name" value="Sig_transdc_His_kinase_KdpD_N"/>
</dbReference>
<dbReference type="PANTHER" id="PTHR45569">
    <property type="entry name" value="SENSOR PROTEIN KDPD"/>
    <property type="match status" value="1"/>
</dbReference>
<dbReference type="InterPro" id="IPR005467">
    <property type="entry name" value="His_kinase_dom"/>
</dbReference>
<dbReference type="PANTHER" id="PTHR45569:SF1">
    <property type="entry name" value="SENSOR PROTEIN KDPD"/>
    <property type="match status" value="1"/>
</dbReference>
<evidence type="ECO:0000256" key="3">
    <source>
        <dbReference type="ARBA" id="ARBA00004236"/>
    </source>
</evidence>
<keyword evidence="8" id="KW-0547">Nucleotide-binding</keyword>
<evidence type="ECO:0000256" key="12">
    <source>
        <dbReference type="ARBA" id="ARBA00023012"/>
    </source>
</evidence>
<evidence type="ECO:0000313" key="18">
    <source>
        <dbReference type="Proteomes" id="UP000464186"/>
    </source>
</evidence>
<dbReference type="Pfam" id="PF00512">
    <property type="entry name" value="HisKA"/>
    <property type="match status" value="1"/>
</dbReference>
<dbReference type="Gene3D" id="3.40.50.620">
    <property type="entry name" value="HUPs"/>
    <property type="match status" value="1"/>
</dbReference>
<dbReference type="InterPro" id="IPR038318">
    <property type="entry name" value="KdpD_sf"/>
</dbReference>
<proteinExistence type="predicted"/>
<dbReference type="Pfam" id="PF00582">
    <property type="entry name" value="Usp"/>
    <property type="match status" value="1"/>
</dbReference>
<dbReference type="Pfam" id="PF13493">
    <property type="entry name" value="DUF4118"/>
    <property type="match status" value="1"/>
</dbReference>
<evidence type="ECO:0000256" key="2">
    <source>
        <dbReference type="ARBA" id="ARBA00004141"/>
    </source>
</evidence>
<dbReference type="CDD" id="cd01987">
    <property type="entry name" value="USP_KdpD-like"/>
    <property type="match status" value="1"/>
</dbReference>
<dbReference type="AlphaFoldDB" id="A0A6P1NPZ6"/>
<comment type="catalytic activity">
    <reaction evidence="1">
        <text>ATP + protein L-histidine = ADP + protein N-phospho-L-histidine.</text>
        <dbReference type="EC" id="2.7.13.3"/>
    </reaction>
</comment>
<dbReference type="Gene3D" id="3.30.565.10">
    <property type="entry name" value="Histidine kinase-like ATPase, C-terminal domain"/>
    <property type="match status" value="1"/>
</dbReference>
<feature type="transmembrane region" description="Helical" evidence="15">
    <location>
        <begin position="410"/>
        <end position="435"/>
    </location>
</feature>
<dbReference type="SUPFAM" id="SSF47384">
    <property type="entry name" value="Homodimeric domain of signal transducing histidine kinase"/>
    <property type="match status" value="1"/>
</dbReference>
<evidence type="ECO:0000256" key="14">
    <source>
        <dbReference type="SAM" id="MobiDB-lite"/>
    </source>
</evidence>
<keyword evidence="13 15" id="KW-0472">Membrane</keyword>
<dbReference type="PRINTS" id="PR00344">
    <property type="entry name" value="BCTRLSENSOR"/>
</dbReference>
<sequence length="858" mass="90644">MARGILRIFLGAASGVGMTFAMLQEAHQLLGSGRDVAVGIAADHGRLETRELMTGLEIVAPRLVDADGIDAQEMDVDAVLARHPEVAVVDEYAHSNSSGSRNEQRWQDVEELLDAGIDVLSTVSVQNLASLEDVVSAITQVARKGTVPDEVVRRADQIELVDISPELLRQRISDGNVYPKDRVDAALANEFRLGNLSALREVALIWLADRVDEGLAKYRASEGITANWPARERVVVGLTGGPEGEALIRRASRILSRVNGGDLLAVHVRLSESRLGEAPRTLEVQRQLVTDLGGSYHTVSGDDAAETLLEFARNVNATQIVVGVSRGRLTSRLLGTGVGSNVVRGSGDIDVHMVSHPLGSHGLPRATSRGLGRARTTVGFVLAVLIPVLATGILSLAPELNLATHVLVHLTGVMAVAFIGGLWPAVLAAILDSLLLNYFETDPVGTFSINDPQNLFALLVFLGAAIAVSLLVGLSAKRAQEAARARAEAATLADLARDALIADDTIAAFLDKVRETFQVSSAGLFTRAGDAGGGWELQAHSGKVPPPPPGSAEAGTDAYELPDPRTALAVSGRTLTAGERRLLTAHGAHLLLLRQRHSLQLRLKNTTKLAEGNSIRTSILRAVSHDLRTPLAGIKLAVTALQRQKRRLPDEIRDEMLDTIDSYADRLDSLIGNLLDMSRISSGSTAPLTSPVAWRDAIEDALRGFPGGAIRVDLAPNMPPIDADLGMLERVIANVVENALKYAPGSDIVIIGPASGSGVATINGRPCGELRIVDHGHGVPAADVIAIFEPFQRLDDAPEGLGIGLGLAVAKGFSEAMGGQLAAEPTPGGGLTIVIRLPLSAGPQLTHPETRSTDRSAP</sequence>
<dbReference type="Pfam" id="PF02518">
    <property type="entry name" value="HATPase_c"/>
    <property type="match status" value="1"/>
</dbReference>
<dbReference type="GO" id="GO:0000155">
    <property type="term" value="F:phosphorelay sensor kinase activity"/>
    <property type="evidence" value="ECO:0007669"/>
    <property type="project" value="InterPro"/>
</dbReference>
<evidence type="ECO:0000256" key="13">
    <source>
        <dbReference type="ARBA" id="ARBA00023136"/>
    </source>
</evidence>
<organism evidence="17 18">
    <name type="scientific">Pseudarthrobacter psychrotolerans</name>
    <dbReference type="NCBI Taxonomy" id="2697569"/>
    <lineage>
        <taxon>Bacteria</taxon>
        <taxon>Bacillati</taxon>
        <taxon>Actinomycetota</taxon>
        <taxon>Actinomycetes</taxon>
        <taxon>Micrococcales</taxon>
        <taxon>Micrococcaceae</taxon>
        <taxon>Pseudarthrobacter</taxon>
    </lineage>
</organism>
<protein>
    <recommendedName>
        <fullName evidence="4">histidine kinase</fullName>
        <ecNumber evidence="4">2.7.13.3</ecNumber>
    </recommendedName>
</protein>
<dbReference type="SUPFAM" id="SSF52402">
    <property type="entry name" value="Adenine nucleotide alpha hydrolases-like"/>
    <property type="match status" value="1"/>
</dbReference>
<evidence type="ECO:0000256" key="6">
    <source>
        <dbReference type="ARBA" id="ARBA00022679"/>
    </source>
</evidence>
<reference evidence="17 18" key="1">
    <citation type="submission" date="2020-01" db="EMBL/GenBank/DDBJ databases">
        <title>Pseudarthrobacter psychrotolerans sp. nov., isolated from antarctic soil.</title>
        <authorList>
            <person name="Shin Y."/>
            <person name="Park W."/>
        </authorList>
    </citation>
    <scope>NUCLEOTIDE SEQUENCE [LARGE SCALE GENOMIC DNA]</scope>
    <source>
        <strain evidence="17 18">YJ56</strain>
    </source>
</reference>
<evidence type="ECO:0000256" key="11">
    <source>
        <dbReference type="ARBA" id="ARBA00022989"/>
    </source>
</evidence>
<evidence type="ECO:0000256" key="5">
    <source>
        <dbReference type="ARBA" id="ARBA00022553"/>
    </source>
</evidence>
<dbReference type="InterPro" id="IPR027417">
    <property type="entry name" value="P-loop_NTPase"/>
</dbReference>
<dbReference type="Gene3D" id="1.10.287.130">
    <property type="match status" value="1"/>
</dbReference>
<dbReference type="InterPro" id="IPR003594">
    <property type="entry name" value="HATPase_dom"/>
</dbReference>
<dbReference type="Gene3D" id="1.20.120.620">
    <property type="entry name" value="Backbone structure of the membrane domain of e. Coli histidine kinase receptor kdpd"/>
    <property type="match status" value="1"/>
</dbReference>
<dbReference type="SMART" id="SM00387">
    <property type="entry name" value="HATPase_c"/>
    <property type="match status" value="1"/>
</dbReference>
<dbReference type="InterPro" id="IPR025201">
    <property type="entry name" value="KdpD_TM"/>
</dbReference>
<keyword evidence="12" id="KW-0902">Two-component regulatory system</keyword>
<feature type="transmembrane region" description="Helical" evidence="15">
    <location>
        <begin position="455"/>
        <end position="476"/>
    </location>
</feature>
<evidence type="ECO:0000313" key="17">
    <source>
        <dbReference type="EMBL" id="QHK21153.1"/>
    </source>
</evidence>
<gene>
    <name evidence="17" type="ORF">GU243_17155</name>
</gene>
<dbReference type="GO" id="GO:0005524">
    <property type="term" value="F:ATP binding"/>
    <property type="evidence" value="ECO:0007669"/>
    <property type="project" value="UniProtKB-KW"/>
</dbReference>
<keyword evidence="10" id="KW-0067">ATP-binding</keyword>
<dbReference type="PROSITE" id="PS50109">
    <property type="entry name" value="HIS_KIN"/>
    <property type="match status" value="1"/>
</dbReference>
<feature type="transmembrane region" description="Helical" evidence="15">
    <location>
        <begin position="378"/>
        <end position="398"/>
    </location>
</feature>
<accession>A0A6P1NPZ6</accession>
<evidence type="ECO:0000256" key="10">
    <source>
        <dbReference type="ARBA" id="ARBA00022840"/>
    </source>
</evidence>
<dbReference type="InterPro" id="IPR036890">
    <property type="entry name" value="HATPase_C_sf"/>
</dbReference>
<dbReference type="InterPro" id="IPR004358">
    <property type="entry name" value="Sig_transdc_His_kin-like_C"/>
</dbReference>
<dbReference type="CDD" id="cd00075">
    <property type="entry name" value="HATPase"/>
    <property type="match status" value="1"/>
</dbReference>
<evidence type="ECO:0000256" key="7">
    <source>
        <dbReference type="ARBA" id="ARBA00022692"/>
    </source>
</evidence>
<dbReference type="InterPro" id="IPR036097">
    <property type="entry name" value="HisK_dim/P_sf"/>
</dbReference>
<dbReference type="InterPro" id="IPR003661">
    <property type="entry name" value="HisK_dim/P_dom"/>
</dbReference>
<dbReference type="Gene3D" id="3.40.50.300">
    <property type="entry name" value="P-loop containing nucleotide triphosphate hydrolases"/>
    <property type="match status" value="1"/>
</dbReference>
<evidence type="ECO:0000256" key="1">
    <source>
        <dbReference type="ARBA" id="ARBA00000085"/>
    </source>
</evidence>
<keyword evidence="11 15" id="KW-1133">Transmembrane helix</keyword>
<keyword evidence="7 15" id="KW-0812">Transmembrane</keyword>
<dbReference type="EMBL" id="CP047898">
    <property type="protein sequence ID" value="QHK21153.1"/>
    <property type="molecule type" value="Genomic_DNA"/>
</dbReference>
<feature type="region of interest" description="Disordered" evidence="14">
    <location>
        <begin position="536"/>
        <end position="558"/>
    </location>
</feature>
<dbReference type="InterPro" id="IPR052023">
    <property type="entry name" value="Histidine_kinase_KdpD"/>
</dbReference>
<feature type="domain" description="Histidine kinase" evidence="16">
    <location>
        <begin position="622"/>
        <end position="841"/>
    </location>
</feature>
<name>A0A6P1NPZ6_9MICC</name>
<evidence type="ECO:0000256" key="15">
    <source>
        <dbReference type="SAM" id="Phobius"/>
    </source>
</evidence>
<dbReference type="Proteomes" id="UP000464186">
    <property type="component" value="Chromosome"/>
</dbReference>
<dbReference type="InterPro" id="IPR006016">
    <property type="entry name" value="UspA"/>
</dbReference>
<evidence type="ECO:0000256" key="4">
    <source>
        <dbReference type="ARBA" id="ARBA00012438"/>
    </source>
</evidence>
<keyword evidence="9" id="KW-0418">Kinase</keyword>
<keyword evidence="6" id="KW-0808">Transferase</keyword>
<keyword evidence="18" id="KW-1185">Reference proteome</keyword>
<dbReference type="KEGG" id="psey:GU243_17155"/>
<dbReference type="InterPro" id="IPR014729">
    <property type="entry name" value="Rossmann-like_a/b/a_fold"/>
</dbReference>
<dbReference type="EC" id="2.7.13.3" evidence="4"/>
<dbReference type="SMART" id="SM00388">
    <property type="entry name" value="HisKA"/>
    <property type="match status" value="1"/>
</dbReference>
<evidence type="ECO:0000256" key="9">
    <source>
        <dbReference type="ARBA" id="ARBA00022777"/>
    </source>
</evidence>
<comment type="subcellular location">
    <subcellularLocation>
        <location evidence="3">Cell membrane</location>
    </subcellularLocation>
    <subcellularLocation>
        <location evidence="2">Membrane</location>
        <topology evidence="2">Multi-pass membrane protein</topology>
    </subcellularLocation>
</comment>
<evidence type="ECO:0000256" key="8">
    <source>
        <dbReference type="ARBA" id="ARBA00022741"/>
    </source>
</evidence>